<dbReference type="OrthoDB" id="5297611at2"/>
<organism evidence="8 9">
    <name type="scientific">Bdellovibrio bacteriovorus</name>
    <dbReference type="NCBI Taxonomy" id="959"/>
    <lineage>
        <taxon>Bacteria</taxon>
        <taxon>Pseudomonadati</taxon>
        <taxon>Bdellovibrionota</taxon>
        <taxon>Bdellovibrionia</taxon>
        <taxon>Bdellovibrionales</taxon>
        <taxon>Pseudobdellovibrionaceae</taxon>
        <taxon>Bdellovibrio</taxon>
    </lineage>
</organism>
<sequence>MKEFLTVSSKSGKIISFLPENIDVSVSQKDHSVLDVALRAKVPLNHTCGGNATCGTCRVFVVKGLEKLPPRNELEQEMAEDRGFQPSERLACQIEPVDGLTVEIPLADD</sequence>
<keyword evidence="3" id="KW-0479">Metal-binding</keyword>
<evidence type="ECO:0000259" key="7">
    <source>
        <dbReference type="PROSITE" id="PS51085"/>
    </source>
</evidence>
<feature type="domain" description="2Fe-2S ferredoxin-type" evidence="7">
    <location>
        <begin position="13"/>
        <end position="108"/>
    </location>
</feature>
<dbReference type="InterPro" id="IPR001041">
    <property type="entry name" value="2Fe-2S_ferredoxin-type"/>
</dbReference>
<dbReference type="RefSeq" id="WP_088563823.1">
    <property type="nucleotide sequence ID" value="NZ_CP020946.1"/>
</dbReference>
<dbReference type="PROSITE" id="PS51085">
    <property type="entry name" value="2FE2S_FER_2"/>
    <property type="match status" value="1"/>
</dbReference>
<dbReference type="Gene3D" id="3.10.20.30">
    <property type="match status" value="1"/>
</dbReference>
<dbReference type="GO" id="GO:0009055">
    <property type="term" value="F:electron transfer activity"/>
    <property type="evidence" value="ECO:0007669"/>
    <property type="project" value="TreeGrafter"/>
</dbReference>
<dbReference type="EMBL" id="CP020946">
    <property type="protein sequence ID" value="ASD62156.1"/>
    <property type="molecule type" value="Genomic_DNA"/>
</dbReference>
<keyword evidence="4" id="KW-0408">Iron</keyword>
<comment type="cofactor">
    <cofactor evidence="6">
        <name>[2Fe-2S] cluster</name>
        <dbReference type="ChEBI" id="CHEBI:190135"/>
    </cofactor>
</comment>
<evidence type="ECO:0000313" key="9">
    <source>
        <dbReference type="Proteomes" id="UP000197003"/>
    </source>
</evidence>
<evidence type="ECO:0000256" key="5">
    <source>
        <dbReference type="ARBA" id="ARBA00023014"/>
    </source>
</evidence>
<keyword evidence="5" id="KW-0411">Iron-sulfur</keyword>
<evidence type="ECO:0000313" key="8">
    <source>
        <dbReference type="EMBL" id="ASD62156.1"/>
    </source>
</evidence>
<protein>
    <recommendedName>
        <fullName evidence="7">2Fe-2S ferredoxin-type domain-containing protein</fullName>
    </recommendedName>
</protein>
<dbReference type="AlphaFoldDB" id="A0A1Z3N3V8"/>
<dbReference type="GO" id="GO:0140647">
    <property type="term" value="P:P450-containing electron transport chain"/>
    <property type="evidence" value="ECO:0007669"/>
    <property type="project" value="InterPro"/>
</dbReference>
<gene>
    <name evidence="8" type="ORF">B9G79_00540</name>
</gene>
<evidence type="ECO:0000256" key="4">
    <source>
        <dbReference type="ARBA" id="ARBA00023004"/>
    </source>
</evidence>
<name>A0A1Z3N3V8_BDEBC</name>
<dbReference type="SUPFAM" id="SSF54292">
    <property type="entry name" value="2Fe-2S ferredoxin-like"/>
    <property type="match status" value="1"/>
</dbReference>
<accession>A0A1Z3N3V8</accession>
<dbReference type="InterPro" id="IPR036010">
    <property type="entry name" value="2Fe-2S_ferredoxin-like_sf"/>
</dbReference>
<evidence type="ECO:0000256" key="2">
    <source>
        <dbReference type="ARBA" id="ARBA00022714"/>
    </source>
</evidence>
<reference evidence="8 9" key="1">
    <citation type="submission" date="2017-04" db="EMBL/GenBank/DDBJ databases">
        <title>Whole genome sequence of Bdellovibrio bacteriovorus strain SSB218315.</title>
        <authorList>
            <person name="Oyedara O."/>
            <person name="Rodriguez-Perez M.A."/>
        </authorList>
    </citation>
    <scope>NUCLEOTIDE SEQUENCE [LARGE SCALE GENOMIC DNA]</scope>
    <source>
        <strain evidence="8 9">SSB218315</strain>
    </source>
</reference>
<keyword evidence="2" id="KW-0001">2Fe-2S</keyword>
<proteinExistence type="inferred from homology"/>
<dbReference type="GO" id="GO:0046872">
    <property type="term" value="F:metal ion binding"/>
    <property type="evidence" value="ECO:0007669"/>
    <property type="project" value="UniProtKB-KW"/>
</dbReference>
<dbReference type="InterPro" id="IPR012675">
    <property type="entry name" value="Beta-grasp_dom_sf"/>
</dbReference>
<dbReference type="PANTHER" id="PTHR23426:SF65">
    <property type="entry name" value="FERREDOXIN-2, MITOCHONDRIAL"/>
    <property type="match status" value="1"/>
</dbReference>
<dbReference type="Pfam" id="PF00111">
    <property type="entry name" value="Fer2"/>
    <property type="match status" value="1"/>
</dbReference>
<evidence type="ECO:0000256" key="1">
    <source>
        <dbReference type="ARBA" id="ARBA00010914"/>
    </source>
</evidence>
<comment type="similarity">
    <text evidence="1">Belongs to the adrenodoxin/putidaredoxin family.</text>
</comment>
<dbReference type="CDD" id="cd00207">
    <property type="entry name" value="fer2"/>
    <property type="match status" value="1"/>
</dbReference>
<dbReference type="InterPro" id="IPR001055">
    <property type="entry name" value="Adrenodoxin-like"/>
</dbReference>
<dbReference type="Proteomes" id="UP000197003">
    <property type="component" value="Chromosome"/>
</dbReference>
<dbReference type="PANTHER" id="PTHR23426">
    <property type="entry name" value="FERREDOXIN/ADRENODOXIN"/>
    <property type="match status" value="1"/>
</dbReference>
<dbReference type="GO" id="GO:0051537">
    <property type="term" value="F:2 iron, 2 sulfur cluster binding"/>
    <property type="evidence" value="ECO:0007669"/>
    <property type="project" value="UniProtKB-KW"/>
</dbReference>
<evidence type="ECO:0000256" key="3">
    <source>
        <dbReference type="ARBA" id="ARBA00022723"/>
    </source>
</evidence>
<evidence type="ECO:0000256" key="6">
    <source>
        <dbReference type="ARBA" id="ARBA00034078"/>
    </source>
</evidence>